<keyword evidence="3" id="KW-1185">Reference proteome</keyword>
<dbReference type="PANTHER" id="PTHR47331:SF5">
    <property type="entry name" value="RIBONUCLEASE H"/>
    <property type="match status" value="1"/>
</dbReference>
<dbReference type="EMBL" id="LKEX01024252">
    <property type="protein sequence ID" value="KYN50342.1"/>
    <property type="molecule type" value="Genomic_DNA"/>
</dbReference>
<reference evidence="2 3" key="1">
    <citation type="submission" date="2016-03" db="EMBL/GenBank/DDBJ databases">
        <title>Cyphomyrmex costatus WGS genome.</title>
        <authorList>
            <person name="Nygaard S."/>
            <person name="Hu H."/>
            <person name="Boomsma J."/>
            <person name="Zhang G."/>
        </authorList>
    </citation>
    <scope>NUCLEOTIDE SEQUENCE [LARGE SCALE GENOMIC DNA]</scope>
    <source>
        <strain evidence="2">MS0001</strain>
        <tissue evidence="2">Whole body</tissue>
    </source>
</reference>
<accession>A0A151K2N4</accession>
<sequence>LPVISLPTFSRNYEQWQQFYDTFQALVHNNVQLDSIQKFHYLKSALSDSAAQVIHSLQTTNENYPIALELLTKRFQNLRLTIHYHVKELFDIPPIPKESAEMLRALSDDFQKHLRVLQQLKEPVDKWDTLIIYLVTRKLDPTTKKEWELKVAQEKLSTIKQLMGFLDTRCQFLEFLHPAHGKVSTQKPNQVKANKNQGEAVECALCKQAHRIFACKIFKELSLESRRNEVRRLNLCYNCLAPNRTVQNCTSRTCRHCSKKHHTLLHADERVNNSNKGSTVSSDSSEKSSNANKQACEKSVATSVTMKSSCLNQVNPEILLSTAMVYIRDDEGRWHKARALLDNRSQSFITKALYVNLLIVNQITRSIPTKTISIKSVSLPQCLNLADPTFYKPQTVDLLLGATIFWDVLETERIQLGAKQPMLQSTKLGWILCGQVGSSNVSQFHNRLVICGLVRNDELNAQVEKFWRIEDMPETKIFSKEEAKCEELFQNEHKRTADGGFEVALPFREDPRILGESKTSALKRLHHLERKFKRDPQLQERYVKFIDEYIKLGHMSAVPDTETTGVNYLPHHAVLKKESVSTKLRVVFDASCPTTSGKSLNDCLMVGPTIQPELFEILLRFRQHPYVLIGDIVKMYRQIMIKPDHRRYQCILWRAHPADSVSTFSLNTVTYGTASAPFSAIRSLQQLSFEYEASHPRAAAVISRDFYVDDMITGDSSMLLVKKPFGPVSPTSIT</sequence>
<name>A0A151K2N4_9HYME</name>
<feature type="non-terminal residue" evidence="2">
    <location>
        <position position="1"/>
    </location>
</feature>
<organism evidence="2 3">
    <name type="scientific">Cyphomyrmex costatus</name>
    <dbReference type="NCBI Taxonomy" id="456900"/>
    <lineage>
        <taxon>Eukaryota</taxon>
        <taxon>Metazoa</taxon>
        <taxon>Ecdysozoa</taxon>
        <taxon>Arthropoda</taxon>
        <taxon>Hexapoda</taxon>
        <taxon>Insecta</taxon>
        <taxon>Pterygota</taxon>
        <taxon>Neoptera</taxon>
        <taxon>Endopterygota</taxon>
        <taxon>Hymenoptera</taxon>
        <taxon>Apocrita</taxon>
        <taxon>Aculeata</taxon>
        <taxon>Formicoidea</taxon>
        <taxon>Formicidae</taxon>
        <taxon>Myrmicinae</taxon>
        <taxon>Cyphomyrmex</taxon>
    </lineage>
</organism>
<dbReference type="Pfam" id="PF03564">
    <property type="entry name" value="DUF1759"/>
    <property type="match status" value="1"/>
</dbReference>
<dbReference type="PANTHER" id="PTHR47331">
    <property type="entry name" value="PHD-TYPE DOMAIN-CONTAINING PROTEIN"/>
    <property type="match status" value="1"/>
</dbReference>
<dbReference type="SUPFAM" id="SSF56672">
    <property type="entry name" value="DNA/RNA polymerases"/>
    <property type="match status" value="1"/>
</dbReference>
<feature type="compositionally biased region" description="Low complexity" evidence="1">
    <location>
        <begin position="278"/>
        <end position="289"/>
    </location>
</feature>
<comment type="caution">
    <text evidence="2">The sequence shown here is derived from an EMBL/GenBank/DDBJ whole genome shotgun (WGS) entry which is preliminary data.</text>
</comment>
<dbReference type="InterPro" id="IPR043502">
    <property type="entry name" value="DNA/RNA_pol_sf"/>
</dbReference>
<protein>
    <submittedName>
        <fullName evidence="2">Uncharacterized protein</fullName>
    </submittedName>
</protein>
<dbReference type="InterPro" id="IPR005312">
    <property type="entry name" value="DUF1759"/>
</dbReference>
<dbReference type="STRING" id="456900.A0A151K2N4"/>
<gene>
    <name evidence="2" type="ORF">ALC62_14061</name>
</gene>
<dbReference type="Proteomes" id="UP000078542">
    <property type="component" value="Unassembled WGS sequence"/>
</dbReference>
<dbReference type="GO" id="GO:0071897">
    <property type="term" value="P:DNA biosynthetic process"/>
    <property type="evidence" value="ECO:0007669"/>
    <property type="project" value="UniProtKB-ARBA"/>
</dbReference>
<feature type="region of interest" description="Disordered" evidence="1">
    <location>
        <begin position="268"/>
        <end position="294"/>
    </location>
</feature>
<proteinExistence type="predicted"/>
<evidence type="ECO:0000313" key="2">
    <source>
        <dbReference type="EMBL" id="KYN50342.1"/>
    </source>
</evidence>
<dbReference type="AlphaFoldDB" id="A0A151K2N4"/>
<evidence type="ECO:0000256" key="1">
    <source>
        <dbReference type="SAM" id="MobiDB-lite"/>
    </source>
</evidence>
<evidence type="ECO:0000313" key="3">
    <source>
        <dbReference type="Proteomes" id="UP000078542"/>
    </source>
</evidence>